<name>A0A0B5NGS8_BACTU</name>
<dbReference type="InterPro" id="IPR018891">
    <property type="entry name" value="AIPR_C"/>
</dbReference>
<dbReference type="KEGG" id="btw:BF38_2166"/>
<evidence type="ECO:0000313" key="3">
    <source>
        <dbReference type="EMBL" id="QKH25833.1"/>
    </source>
</evidence>
<evidence type="ECO:0000259" key="1">
    <source>
        <dbReference type="Pfam" id="PF10592"/>
    </source>
</evidence>
<accession>A0A0B5NGS8</accession>
<feature type="domain" description="Abortive phage infection protein C-terminal" evidence="1">
    <location>
        <begin position="267"/>
        <end position="565"/>
    </location>
</feature>
<reference evidence="3 5" key="2">
    <citation type="submission" date="2020-05" db="EMBL/GenBank/DDBJ databases">
        <title>FDA dAtabase for Regulatory Grade micrObial Sequences (FDA-ARGOS): Supporting development and validation of Infectious Disease Dx tests.</title>
        <authorList>
            <person name="Nelson B."/>
            <person name="Plummer A."/>
            <person name="Tallon L."/>
            <person name="Sadzewicz L."/>
            <person name="Zhao X."/>
            <person name="Vavikolanu K."/>
            <person name="Mehta A."/>
            <person name="Aluvathingal J."/>
            <person name="Nadendla S."/>
            <person name="Myers T."/>
            <person name="Yan Y."/>
            <person name="Sichtig H."/>
        </authorList>
    </citation>
    <scope>NUCLEOTIDE SEQUENCE [LARGE SCALE GENOMIC DNA]</scope>
    <source>
        <strain evidence="3 5">FDAARGOS_795</strain>
    </source>
</reference>
<protein>
    <submittedName>
        <fullName evidence="3">AIPR family protein</fullName>
    </submittedName>
</protein>
<dbReference type="AlphaFoldDB" id="A0A0B5NGS8"/>
<sequence>MSLVAIIKSRVISKLDQLEEFKAHPQEVQEGIAFSLYSVENIFKNFNSSEIEEGIVDSSYRGEKADYGIDAIYATANKEYLGDVEQLEEYNQDSKFEFHILQFKKGKGIDVETLLKLKEGIEKTFINNELVETENEYMYGRMNDIRELSNEIYERFSPKQIKIKVYICFSGSRILVDENEDIQIRIKDIKKLLMEDGYSNVEFVVVGSQELIDLERGREEIKDTISYEKSFKYITTAEEEQKLNGHIAIVKGEEIARLVKEWQNALFEANIRDYYTSNVNNEKILDTCSDINESKYFWSFNNGLTITCREVEDLPNNKLKIHGLQIVNGCQTSNTIYKAYSNNLRCEELENKGELTKEEQAEYNTIKNKKLDKQTAVLIKIIETKDEDLVYRITETTNSQTAITAFSIKANEDIHKNIEVFMEDHGMYYERRINFYRNKGISAKEIVDIKKLAQVYMAMVKFKPSQAMANPKKMFTTHYNTIFPDLQKHSVNYELYLVPVLIQLKLEEKIRSVQRLKQEEDVYNKKLMSYGKFHLGCFVMSSILDNDYNEKGIIRNVERIKKALEDDKVFEGHFYNAIKKLRSVVEISGGADIENVVATLKNKDIDSAIAQTINIHLSRKAVVKK</sequence>
<proteinExistence type="predicted"/>
<dbReference type="Pfam" id="PF10592">
    <property type="entry name" value="AIPR"/>
    <property type="match status" value="1"/>
</dbReference>
<reference evidence="2 4" key="1">
    <citation type="journal article" date="2015" name="Genome Announc.">
        <title>Complete genome sequences for 35 biothreat assay-relevant bacillus species.</title>
        <authorList>
            <person name="Johnson S.L."/>
            <person name="Daligault H.E."/>
            <person name="Davenport K.W."/>
            <person name="Jaissle J."/>
            <person name="Frey K.G."/>
            <person name="Ladner J.T."/>
            <person name="Broomall S.M."/>
            <person name="Bishop-Lilly K.A."/>
            <person name="Bruce D.C."/>
            <person name="Gibbons H.S."/>
            <person name="Coyne S.R."/>
            <person name="Lo C.C."/>
            <person name="Meincke L."/>
            <person name="Munk A.C."/>
            <person name="Koroleva G.I."/>
            <person name="Rosenzweig C.N."/>
            <person name="Palacios G.F."/>
            <person name="Redden C.L."/>
            <person name="Minogue T.D."/>
            <person name="Chain P.S."/>
        </authorList>
    </citation>
    <scope>NUCLEOTIDE SEQUENCE [LARGE SCALE GENOMIC DNA]</scope>
    <source>
        <strain evidence="2 4">HD1011</strain>
    </source>
</reference>
<dbReference type="EMBL" id="CP053980">
    <property type="protein sequence ID" value="QKH25833.1"/>
    <property type="molecule type" value="Genomic_DNA"/>
</dbReference>
<evidence type="ECO:0000313" key="5">
    <source>
        <dbReference type="Proteomes" id="UP000501107"/>
    </source>
</evidence>
<dbReference type="Proteomes" id="UP000501107">
    <property type="component" value="Chromosome"/>
</dbReference>
<dbReference type="EMBL" id="CP009335">
    <property type="protein sequence ID" value="AJG75560.1"/>
    <property type="molecule type" value="Genomic_DNA"/>
</dbReference>
<evidence type="ECO:0000313" key="2">
    <source>
        <dbReference type="EMBL" id="AJG75560.1"/>
    </source>
</evidence>
<organism evidence="3 5">
    <name type="scientific">Bacillus thuringiensis</name>
    <dbReference type="NCBI Taxonomy" id="1428"/>
    <lineage>
        <taxon>Bacteria</taxon>
        <taxon>Bacillati</taxon>
        <taxon>Bacillota</taxon>
        <taxon>Bacilli</taxon>
        <taxon>Bacillales</taxon>
        <taxon>Bacillaceae</taxon>
        <taxon>Bacillus</taxon>
        <taxon>Bacillus cereus group</taxon>
    </lineage>
</organism>
<dbReference type="RefSeq" id="WP_000060410.1">
    <property type="nucleotide sequence ID" value="NZ_CP009335.1"/>
</dbReference>
<gene>
    <name evidence="2" type="ORF">BF38_2166</name>
    <name evidence="3" type="ORF">FOC89_18505</name>
</gene>
<evidence type="ECO:0000313" key="4">
    <source>
        <dbReference type="Proteomes" id="UP000031876"/>
    </source>
</evidence>
<dbReference type="Proteomes" id="UP000031876">
    <property type="component" value="Chromosome"/>
</dbReference>